<accession>A0A8H7VU29</accession>
<dbReference type="OrthoDB" id="2280365at2759"/>
<feature type="region of interest" description="Disordered" evidence="2">
    <location>
        <begin position="137"/>
        <end position="201"/>
    </location>
</feature>
<feature type="compositionally biased region" description="Low complexity" evidence="2">
    <location>
        <begin position="173"/>
        <end position="193"/>
    </location>
</feature>
<evidence type="ECO:0000313" key="4">
    <source>
        <dbReference type="Proteomes" id="UP000646827"/>
    </source>
</evidence>
<sequence>MEEDQRRRPPRAVNIIRPSSPLLKAFKRPYFLAQHNEPSTPSITTAGSMTSSSTWSSSSSSILSTEPQQYNKFNNGLIHNRPGSPFMSVRSPSPTGWSMIAKNMQYRPMSPLGPHYPQNQQQNHYTPLSRIAALSQMSTDSTDDDLDGDDDDDDDDDLDDDNDSIDLDDHNDIINNIVTPKISSSTSSSSSYSESEEEPEIVARMKQGCTILNGRGEFVTINNDQHSTISSSSNNSVHGGAKLNRKIADLEIEINSLSTVNASLEEQTRQQAARIAALETQLTQRQVDTSLPPTPVSMTFSERSEDNNSLDGEDEECDKEADQVFERIKDMLSVLIEQAQRAIAAQSKTTGRVLPSTVVSPVNIMDFERASTSVRRQHPQRQRSTSRNSVVSCPPEIRRPHHQQNNRRSWPTVSATNSRLLRMATQSPVNVGGRQRSQSMVRATSSP</sequence>
<feature type="region of interest" description="Disordered" evidence="2">
    <location>
        <begin position="289"/>
        <end position="316"/>
    </location>
</feature>
<proteinExistence type="predicted"/>
<reference evidence="3 4" key="1">
    <citation type="submission" date="2020-12" db="EMBL/GenBank/DDBJ databases">
        <title>Metabolic potential, ecology and presence of endohyphal bacteria is reflected in genomic diversity of Mucoromycotina.</title>
        <authorList>
            <person name="Muszewska A."/>
            <person name="Okrasinska A."/>
            <person name="Steczkiewicz K."/>
            <person name="Drgas O."/>
            <person name="Orlowska M."/>
            <person name="Perlinska-Lenart U."/>
            <person name="Aleksandrzak-Piekarczyk T."/>
            <person name="Szatraj K."/>
            <person name="Zielenkiewicz U."/>
            <person name="Pilsyk S."/>
            <person name="Malc E."/>
            <person name="Mieczkowski P."/>
            <person name="Kruszewska J.S."/>
            <person name="Biernat P."/>
            <person name="Pawlowska J."/>
        </authorList>
    </citation>
    <scope>NUCLEOTIDE SEQUENCE [LARGE SCALE GENOMIC DNA]</scope>
    <source>
        <strain evidence="3 4">CBS 142.35</strain>
    </source>
</reference>
<evidence type="ECO:0000256" key="1">
    <source>
        <dbReference type="SAM" id="Coils"/>
    </source>
</evidence>
<feature type="region of interest" description="Disordered" evidence="2">
    <location>
        <begin position="36"/>
        <end position="63"/>
    </location>
</feature>
<feature type="compositionally biased region" description="Polar residues" evidence="2">
    <location>
        <begin position="382"/>
        <end position="391"/>
    </location>
</feature>
<feature type="region of interest" description="Disordered" evidence="2">
    <location>
        <begin position="371"/>
        <end position="447"/>
    </location>
</feature>
<protein>
    <submittedName>
        <fullName evidence="3">Uncharacterized protein</fullName>
    </submittedName>
</protein>
<evidence type="ECO:0000313" key="3">
    <source>
        <dbReference type="EMBL" id="KAG2227109.1"/>
    </source>
</evidence>
<dbReference type="Proteomes" id="UP000646827">
    <property type="component" value="Unassembled WGS sequence"/>
</dbReference>
<feature type="coiled-coil region" evidence="1">
    <location>
        <begin position="247"/>
        <end position="281"/>
    </location>
</feature>
<keyword evidence="1" id="KW-0175">Coiled coil</keyword>
<dbReference type="AlphaFoldDB" id="A0A8H7VU29"/>
<organism evidence="3 4">
    <name type="scientific">Circinella minor</name>
    <dbReference type="NCBI Taxonomy" id="1195481"/>
    <lineage>
        <taxon>Eukaryota</taxon>
        <taxon>Fungi</taxon>
        <taxon>Fungi incertae sedis</taxon>
        <taxon>Mucoromycota</taxon>
        <taxon>Mucoromycotina</taxon>
        <taxon>Mucoromycetes</taxon>
        <taxon>Mucorales</taxon>
        <taxon>Lichtheimiaceae</taxon>
        <taxon>Circinella</taxon>
    </lineage>
</organism>
<evidence type="ECO:0000256" key="2">
    <source>
        <dbReference type="SAM" id="MobiDB-lite"/>
    </source>
</evidence>
<feature type="compositionally biased region" description="Acidic residues" evidence="2">
    <location>
        <begin position="141"/>
        <end position="166"/>
    </location>
</feature>
<dbReference type="EMBL" id="JAEPRB010000010">
    <property type="protein sequence ID" value="KAG2227109.1"/>
    <property type="molecule type" value="Genomic_DNA"/>
</dbReference>
<feature type="compositionally biased region" description="Polar residues" evidence="2">
    <location>
        <begin position="406"/>
        <end position="447"/>
    </location>
</feature>
<comment type="caution">
    <text evidence="3">The sequence shown here is derived from an EMBL/GenBank/DDBJ whole genome shotgun (WGS) entry which is preliminary data.</text>
</comment>
<name>A0A8H7VU29_9FUNG</name>
<feature type="compositionally biased region" description="Low complexity" evidence="2">
    <location>
        <begin position="42"/>
        <end position="63"/>
    </location>
</feature>
<feature type="compositionally biased region" description="Polar residues" evidence="2">
    <location>
        <begin position="289"/>
        <end position="301"/>
    </location>
</feature>
<gene>
    <name evidence="3" type="ORF">INT45_003839</name>
</gene>
<keyword evidence="4" id="KW-1185">Reference proteome</keyword>